<dbReference type="InterPro" id="IPR029063">
    <property type="entry name" value="SAM-dependent_MTases_sf"/>
</dbReference>
<dbReference type="PROSITE" id="PS00095">
    <property type="entry name" value="C5_MTASE_2"/>
    <property type="match status" value="1"/>
</dbReference>
<sequence length="326" mass="35087">MEFTSIDLFCGAGGLSIGLERAGFQSVMGLDTNRDALATYARNLPHAKAEEKSVVGYDFRQWRGVDVVAGGPPCQPFSNGGKRLAAEDRRDMLPHFAHAVNEIMPRAFIMENVAGLLASRNREYLNQVLAQFDDRYTIIGPHLVNAADYGVPQKRLRIVLIGILKGSIAFPAPTHCEKNYVAARSVIRSGEVQGVPNGSKVVYARNPDLRQSPYAGQLFNGGGRAIDLSKPAPTILAAAGGNKTHFIDEMDLVPGYHHHLKSGGKPREGTLDGGRRLTVKESALLQTFAADMVFEGSKSSQYTQVGNAVPPRLAEVIGASVAAALH</sequence>
<keyword evidence="4" id="KW-0680">Restriction system</keyword>
<evidence type="ECO:0000313" key="10">
    <source>
        <dbReference type="Proteomes" id="UP000576152"/>
    </source>
</evidence>
<dbReference type="SUPFAM" id="SSF53335">
    <property type="entry name" value="S-adenosyl-L-methionine-dependent methyltransferases"/>
    <property type="match status" value="1"/>
</dbReference>
<gene>
    <name evidence="9" type="ORF">FHS00_001323</name>
</gene>
<evidence type="ECO:0000256" key="3">
    <source>
        <dbReference type="ARBA" id="ARBA00022691"/>
    </source>
</evidence>
<feature type="active site" evidence="6">
    <location>
        <position position="74"/>
    </location>
</feature>
<dbReference type="PROSITE" id="PS51679">
    <property type="entry name" value="SAM_MT_C5"/>
    <property type="match status" value="1"/>
</dbReference>
<evidence type="ECO:0000256" key="7">
    <source>
        <dbReference type="RuleBase" id="RU000416"/>
    </source>
</evidence>
<organism evidence="9 10">
    <name type="scientific">Limimaricola variabilis</name>
    <dbReference type="NCBI Taxonomy" id="1492771"/>
    <lineage>
        <taxon>Bacteria</taxon>
        <taxon>Pseudomonadati</taxon>
        <taxon>Pseudomonadota</taxon>
        <taxon>Alphaproteobacteria</taxon>
        <taxon>Rhodobacterales</taxon>
        <taxon>Paracoccaceae</taxon>
        <taxon>Limimaricola</taxon>
    </lineage>
</organism>
<comment type="catalytic activity">
    <reaction evidence="5 8">
        <text>a 2'-deoxycytidine in DNA + S-adenosyl-L-methionine = a 5-methyl-2'-deoxycytidine in DNA + S-adenosyl-L-homocysteine + H(+)</text>
        <dbReference type="Rhea" id="RHEA:13681"/>
        <dbReference type="Rhea" id="RHEA-COMP:11369"/>
        <dbReference type="Rhea" id="RHEA-COMP:11370"/>
        <dbReference type="ChEBI" id="CHEBI:15378"/>
        <dbReference type="ChEBI" id="CHEBI:57856"/>
        <dbReference type="ChEBI" id="CHEBI:59789"/>
        <dbReference type="ChEBI" id="CHEBI:85452"/>
        <dbReference type="ChEBI" id="CHEBI:85454"/>
        <dbReference type="EC" id="2.1.1.37"/>
    </reaction>
</comment>
<keyword evidence="2 6" id="KW-0808">Transferase</keyword>
<dbReference type="InterPro" id="IPR001525">
    <property type="entry name" value="C5_MeTfrase"/>
</dbReference>
<dbReference type="PANTHER" id="PTHR10629">
    <property type="entry name" value="CYTOSINE-SPECIFIC METHYLTRANSFERASE"/>
    <property type="match status" value="1"/>
</dbReference>
<evidence type="ECO:0000256" key="5">
    <source>
        <dbReference type="ARBA" id="ARBA00047422"/>
    </source>
</evidence>
<dbReference type="Gene3D" id="3.40.50.150">
    <property type="entry name" value="Vaccinia Virus protein VP39"/>
    <property type="match status" value="1"/>
</dbReference>
<dbReference type="InterPro" id="IPR018117">
    <property type="entry name" value="C5_DNA_meth_AS"/>
</dbReference>
<dbReference type="RefSeq" id="WP_183471066.1">
    <property type="nucleotide sequence ID" value="NZ_JACIBX010000003.1"/>
</dbReference>
<comment type="caution">
    <text evidence="9">The sequence shown here is derived from an EMBL/GenBank/DDBJ whole genome shotgun (WGS) entry which is preliminary data.</text>
</comment>
<accession>A0ABR6HMG0</accession>
<evidence type="ECO:0000256" key="2">
    <source>
        <dbReference type="ARBA" id="ARBA00022679"/>
    </source>
</evidence>
<dbReference type="InterPro" id="IPR050390">
    <property type="entry name" value="C5-Methyltransferase"/>
</dbReference>
<proteinExistence type="inferred from homology"/>
<dbReference type="PANTHER" id="PTHR10629:SF52">
    <property type="entry name" value="DNA (CYTOSINE-5)-METHYLTRANSFERASE 1"/>
    <property type="match status" value="1"/>
</dbReference>
<evidence type="ECO:0000313" key="9">
    <source>
        <dbReference type="EMBL" id="MBB3711752.1"/>
    </source>
</evidence>
<keyword evidence="3 6" id="KW-0949">S-adenosyl-L-methionine</keyword>
<evidence type="ECO:0000256" key="6">
    <source>
        <dbReference type="PROSITE-ProRule" id="PRU01016"/>
    </source>
</evidence>
<dbReference type="Pfam" id="PF00145">
    <property type="entry name" value="DNA_methylase"/>
    <property type="match status" value="1"/>
</dbReference>
<dbReference type="InterPro" id="IPR031303">
    <property type="entry name" value="C5_meth_CS"/>
</dbReference>
<reference evidence="9 10" key="1">
    <citation type="submission" date="2020-08" db="EMBL/GenBank/DDBJ databases">
        <title>Genomic Encyclopedia of Type Strains, Phase III (KMG-III): the genomes of soil and plant-associated and newly described type strains.</title>
        <authorList>
            <person name="Whitman W."/>
        </authorList>
    </citation>
    <scope>NUCLEOTIDE SEQUENCE [LARGE SCALE GENOMIC DNA]</scope>
    <source>
        <strain evidence="9 10">CECT 8572</strain>
    </source>
</reference>
<dbReference type="GO" id="GO:0003886">
    <property type="term" value="F:DNA (cytosine-5-)-methyltransferase activity"/>
    <property type="evidence" value="ECO:0007669"/>
    <property type="project" value="UniProtKB-EC"/>
</dbReference>
<dbReference type="PROSITE" id="PS00094">
    <property type="entry name" value="C5_MTASE_1"/>
    <property type="match status" value="1"/>
</dbReference>
<dbReference type="Gene3D" id="3.90.120.10">
    <property type="entry name" value="DNA Methylase, subunit A, domain 2"/>
    <property type="match status" value="1"/>
</dbReference>
<name>A0ABR6HMG0_9RHOB</name>
<comment type="similarity">
    <text evidence="6 7">Belongs to the class I-like SAM-binding methyltransferase superfamily. C5-methyltransferase family.</text>
</comment>
<dbReference type="GO" id="GO:0032259">
    <property type="term" value="P:methylation"/>
    <property type="evidence" value="ECO:0007669"/>
    <property type="project" value="UniProtKB-KW"/>
</dbReference>
<dbReference type="Proteomes" id="UP000576152">
    <property type="component" value="Unassembled WGS sequence"/>
</dbReference>
<keyword evidence="1 6" id="KW-0489">Methyltransferase</keyword>
<dbReference type="EC" id="2.1.1.37" evidence="8"/>
<evidence type="ECO:0000256" key="1">
    <source>
        <dbReference type="ARBA" id="ARBA00022603"/>
    </source>
</evidence>
<keyword evidence="10" id="KW-1185">Reference proteome</keyword>
<dbReference type="EMBL" id="JACIBX010000003">
    <property type="protein sequence ID" value="MBB3711752.1"/>
    <property type="molecule type" value="Genomic_DNA"/>
</dbReference>
<dbReference type="PRINTS" id="PR00105">
    <property type="entry name" value="C5METTRFRASE"/>
</dbReference>
<protein>
    <recommendedName>
        <fullName evidence="8">Cytosine-specific methyltransferase</fullName>
        <ecNumber evidence="8">2.1.1.37</ecNumber>
    </recommendedName>
</protein>
<evidence type="ECO:0000256" key="4">
    <source>
        <dbReference type="ARBA" id="ARBA00022747"/>
    </source>
</evidence>
<dbReference type="NCBIfam" id="TIGR00675">
    <property type="entry name" value="dcm"/>
    <property type="match status" value="1"/>
</dbReference>
<evidence type="ECO:0000256" key="8">
    <source>
        <dbReference type="RuleBase" id="RU000417"/>
    </source>
</evidence>